<dbReference type="AlphaFoldDB" id="A0A0C9YTW6"/>
<proteinExistence type="predicted"/>
<protein>
    <submittedName>
        <fullName evidence="2">Uncharacterized protein</fullName>
    </submittedName>
</protein>
<accession>A0A0C9YTW6</accession>
<evidence type="ECO:0000313" key="2">
    <source>
        <dbReference type="EMBL" id="KIK20166.1"/>
    </source>
</evidence>
<sequence length="226" mass="24513">MTGRVLLEWLRLYQNNLYIHLHSQVKACSPPPKPAPPTTTPSPSGAKAAGTHPKPEGLTATKVDRLWTELHALKEKFYKYIASHEACCHHSNSPSEASEEEALPGGNDPPPATSTTPPFTLLSERPDGVTVLNSNPPQWLTTVLNCLDLPPEFSGPLYSPDSNSLNESSHPLWAVSIVKLHFRGSSPFYLVVCGDKSLHISSTTERSAIATTIKLPPDPTIPTACH</sequence>
<feature type="region of interest" description="Disordered" evidence="1">
    <location>
        <begin position="26"/>
        <end position="57"/>
    </location>
</feature>
<feature type="compositionally biased region" description="Pro residues" evidence="1">
    <location>
        <begin position="29"/>
        <end position="40"/>
    </location>
</feature>
<dbReference type="HOGENOM" id="CLU_1225200_0_0_1"/>
<keyword evidence="3" id="KW-1185">Reference proteome</keyword>
<gene>
    <name evidence="2" type="ORF">PISMIDRAFT_24227</name>
</gene>
<reference evidence="2 3" key="1">
    <citation type="submission" date="2014-04" db="EMBL/GenBank/DDBJ databases">
        <authorList>
            <consortium name="DOE Joint Genome Institute"/>
            <person name="Kuo A."/>
            <person name="Kohler A."/>
            <person name="Costa M.D."/>
            <person name="Nagy L.G."/>
            <person name="Floudas D."/>
            <person name="Copeland A."/>
            <person name="Barry K.W."/>
            <person name="Cichocki N."/>
            <person name="Veneault-Fourrey C."/>
            <person name="LaButti K."/>
            <person name="Lindquist E.A."/>
            <person name="Lipzen A."/>
            <person name="Lundell T."/>
            <person name="Morin E."/>
            <person name="Murat C."/>
            <person name="Sun H."/>
            <person name="Tunlid A."/>
            <person name="Henrissat B."/>
            <person name="Grigoriev I.V."/>
            <person name="Hibbett D.S."/>
            <person name="Martin F."/>
            <person name="Nordberg H.P."/>
            <person name="Cantor M.N."/>
            <person name="Hua S.X."/>
        </authorList>
    </citation>
    <scope>NUCLEOTIDE SEQUENCE [LARGE SCALE GENOMIC DNA]</scope>
    <source>
        <strain evidence="2 3">441</strain>
    </source>
</reference>
<reference evidence="3" key="2">
    <citation type="submission" date="2015-01" db="EMBL/GenBank/DDBJ databases">
        <title>Evolutionary Origins and Diversification of the Mycorrhizal Mutualists.</title>
        <authorList>
            <consortium name="DOE Joint Genome Institute"/>
            <consortium name="Mycorrhizal Genomics Consortium"/>
            <person name="Kohler A."/>
            <person name="Kuo A."/>
            <person name="Nagy L.G."/>
            <person name="Floudas D."/>
            <person name="Copeland A."/>
            <person name="Barry K.W."/>
            <person name="Cichocki N."/>
            <person name="Veneault-Fourrey C."/>
            <person name="LaButti K."/>
            <person name="Lindquist E.A."/>
            <person name="Lipzen A."/>
            <person name="Lundell T."/>
            <person name="Morin E."/>
            <person name="Murat C."/>
            <person name="Riley R."/>
            <person name="Ohm R."/>
            <person name="Sun H."/>
            <person name="Tunlid A."/>
            <person name="Henrissat B."/>
            <person name="Grigoriev I.V."/>
            <person name="Hibbett D.S."/>
            <person name="Martin F."/>
        </authorList>
    </citation>
    <scope>NUCLEOTIDE SEQUENCE [LARGE SCALE GENOMIC DNA]</scope>
    <source>
        <strain evidence="3">441</strain>
    </source>
</reference>
<dbReference type="Proteomes" id="UP000054018">
    <property type="component" value="Unassembled WGS sequence"/>
</dbReference>
<organism evidence="2 3">
    <name type="scientific">Pisolithus microcarpus 441</name>
    <dbReference type="NCBI Taxonomy" id="765257"/>
    <lineage>
        <taxon>Eukaryota</taxon>
        <taxon>Fungi</taxon>
        <taxon>Dikarya</taxon>
        <taxon>Basidiomycota</taxon>
        <taxon>Agaricomycotina</taxon>
        <taxon>Agaricomycetes</taxon>
        <taxon>Agaricomycetidae</taxon>
        <taxon>Boletales</taxon>
        <taxon>Sclerodermatineae</taxon>
        <taxon>Pisolithaceae</taxon>
        <taxon>Pisolithus</taxon>
    </lineage>
</organism>
<feature type="region of interest" description="Disordered" evidence="1">
    <location>
        <begin position="90"/>
        <end position="126"/>
    </location>
</feature>
<dbReference type="EMBL" id="KN833770">
    <property type="protein sequence ID" value="KIK20166.1"/>
    <property type="molecule type" value="Genomic_DNA"/>
</dbReference>
<name>A0A0C9YTW6_9AGAM</name>
<evidence type="ECO:0000313" key="3">
    <source>
        <dbReference type="Proteomes" id="UP000054018"/>
    </source>
</evidence>
<evidence type="ECO:0000256" key="1">
    <source>
        <dbReference type="SAM" id="MobiDB-lite"/>
    </source>
</evidence>
<dbReference type="OrthoDB" id="2682384at2759"/>